<organism evidence="1">
    <name type="scientific">Prochlorococcus marinus str. P0902-H212</name>
    <dbReference type="NCBI Taxonomy" id="1620696"/>
    <lineage>
        <taxon>Bacteria</taxon>
        <taxon>Bacillati</taxon>
        <taxon>Cyanobacteriota</taxon>
        <taxon>Cyanophyceae</taxon>
        <taxon>Synechococcales</taxon>
        <taxon>Prochlorococcaceae</taxon>
        <taxon>Prochlorococcus</taxon>
    </lineage>
</organism>
<name>A0A0D5A1Q3_PROMR</name>
<gene>
    <name evidence="1" type="ORF">FA02_0189</name>
</gene>
<sequence>MRTLTYRGNEYTSTKIVTSKFKTFDSSMMPMIWRGVKYRQ</sequence>
<evidence type="ECO:0000313" key="1">
    <source>
        <dbReference type="EMBL" id="AJW30457.1"/>
    </source>
</evidence>
<proteinExistence type="predicted"/>
<accession>A0A0D5A1Q3</accession>
<evidence type="ECO:0008006" key="2">
    <source>
        <dbReference type="Google" id="ProtNLM"/>
    </source>
</evidence>
<protein>
    <recommendedName>
        <fullName evidence="2">DUF4278 domain-containing protein</fullName>
    </recommendedName>
</protein>
<dbReference type="EMBL" id="KJ947870">
    <property type="protein sequence ID" value="AJW30457.1"/>
    <property type="molecule type" value="Genomic_DNA"/>
</dbReference>
<dbReference type="AlphaFoldDB" id="A0A0D5A1Q3"/>
<reference evidence="1" key="1">
    <citation type="submission" date="2014-06" db="EMBL/GenBank/DDBJ databases">
        <authorList>
            <person name="Berube P.M."/>
        </authorList>
    </citation>
    <scope>NUCLEOTIDE SEQUENCE</scope>
    <source>
        <strain evidence="1">P0902-H212</strain>
    </source>
</reference>